<evidence type="ECO:0000256" key="2">
    <source>
        <dbReference type="ARBA" id="ARBA00013184"/>
    </source>
</evidence>
<dbReference type="CDD" id="cd15557">
    <property type="entry name" value="PHD_CBP_p300"/>
    <property type="match status" value="1"/>
</dbReference>
<evidence type="ECO:0000259" key="21">
    <source>
        <dbReference type="PROSITE" id="PS50014"/>
    </source>
</evidence>
<comment type="caution">
    <text evidence="28">The sequence shown here is derived from an EMBL/GenBank/DDBJ whole genome shotgun (WGS) entry which is preliminary data.</text>
</comment>
<evidence type="ECO:0000256" key="6">
    <source>
        <dbReference type="ARBA" id="ARBA00022737"/>
    </source>
</evidence>
<evidence type="ECO:0000256" key="1">
    <source>
        <dbReference type="ARBA" id="ARBA00004123"/>
    </source>
</evidence>
<dbReference type="InterPro" id="IPR036529">
    <property type="entry name" value="KIX_dom_sf"/>
</dbReference>
<evidence type="ECO:0000256" key="13">
    <source>
        <dbReference type="ARBA" id="ARBA00023163"/>
    </source>
</evidence>
<feature type="compositionally biased region" description="Basic and acidic residues" evidence="20">
    <location>
        <begin position="1226"/>
        <end position="1245"/>
    </location>
</feature>
<dbReference type="InterPro" id="IPR003101">
    <property type="entry name" value="KIX_dom"/>
</dbReference>
<dbReference type="PROSITE" id="PS50135">
    <property type="entry name" value="ZF_ZZ_2"/>
    <property type="match status" value="1"/>
</dbReference>
<dbReference type="GO" id="GO:0005634">
    <property type="term" value="C:nucleus"/>
    <property type="evidence" value="ECO:0007669"/>
    <property type="project" value="UniProtKB-SubCell"/>
</dbReference>
<evidence type="ECO:0000256" key="19">
    <source>
        <dbReference type="PROSITE-ProRule" id="PRU00228"/>
    </source>
</evidence>
<keyword evidence="7 19" id="KW-0863">Zinc-finger</keyword>
<dbReference type="SMART" id="SM00297">
    <property type="entry name" value="BROMO"/>
    <property type="match status" value="1"/>
</dbReference>
<dbReference type="InterPro" id="IPR000197">
    <property type="entry name" value="Znf_TAZ"/>
</dbReference>
<feature type="domain" description="Bromo" evidence="21">
    <location>
        <begin position="764"/>
        <end position="836"/>
    </location>
</feature>
<evidence type="ECO:0000313" key="28">
    <source>
        <dbReference type="EMBL" id="CAF3584995.1"/>
    </source>
</evidence>
<accession>A0A818M0T1</accession>
<dbReference type="GO" id="GO:0140297">
    <property type="term" value="F:DNA-binding transcription factor binding"/>
    <property type="evidence" value="ECO:0007669"/>
    <property type="project" value="UniProtKB-ARBA"/>
</dbReference>
<dbReference type="Gene3D" id="2.10.110.40">
    <property type="match status" value="1"/>
</dbReference>
<dbReference type="InterPro" id="IPR038547">
    <property type="entry name" value="RING_CBP-p300_sf"/>
</dbReference>
<keyword evidence="4" id="KW-0808">Transferase</keyword>
<dbReference type="PROSITE" id="PS50134">
    <property type="entry name" value="ZF_TAZ"/>
    <property type="match status" value="2"/>
</dbReference>
<evidence type="ECO:0000313" key="29">
    <source>
        <dbReference type="EMBL" id="CAF3605912.1"/>
    </source>
</evidence>
<keyword evidence="13" id="KW-0804">Transcription</keyword>
<feature type="compositionally biased region" description="Acidic residues" evidence="20">
    <location>
        <begin position="1247"/>
        <end position="1260"/>
    </location>
</feature>
<evidence type="ECO:0000256" key="7">
    <source>
        <dbReference type="ARBA" id="ARBA00022771"/>
    </source>
</evidence>
<dbReference type="SUPFAM" id="SSF57933">
    <property type="entry name" value="TAZ domain"/>
    <property type="match status" value="2"/>
</dbReference>
<keyword evidence="8 18" id="KW-0862">Zinc</keyword>
<feature type="compositionally biased region" description="Low complexity" evidence="20">
    <location>
        <begin position="1551"/>
        <end position="1576"/>
    </location>
</feature>
<dbReference type="Gene3D" id="1.10.246.20">
    <property type="entry name" value="Coactivator CBP, KIX domain"/>
    <property type="match status" value="1"/>
</dbReference>
<evidence type="ECO:0000259" key="23">
    <source>
        <dbReference type="PROSITE" id="PS50135"/>
    </source>
</evidence>
<feature type="region of interest" description="Disordered" evidence="20">
    <location>
        <begin position="1696"/>
        <end position="1722"/>
    </location>
</feature>
<dbReference type="PROSITE" id="PS50952">
    <property type="entry name" value="KIX"/>
    <property type="match status" value="1"/>
</dbReference>
<organism evidence="28 30">
    <name type="scientific">Rotaria sordida</name>
    <dbReference type="NCBI Taxonomy" id="392033"/>
    <lineage>
        <taxon>Eukaryota</taxon>
        <taxon>Metazoa</taxon>
        <taxon>Spiralia</taxon>
        <taxon>Gnathifera</taxon>
        <taxon>Rotifera</taxon>
        <taxon>Eurotatoria</taxon>
        <taxon>Bdelloidea</taxon>
        <taxon>Philodinida</taxon>
        <taxon>Philodinidae</taxon>
        <taxon>Rotaria</taxon>
    </lineage>
</organism>
<dbReference type="EMBL" id="CAJOAX010000515">
    <property type="protein sequence ID" value="CAF3605912.1"/>
    <property type="molecule type" value="Genomic_DNA"/>
</dbReference>
<evidence type="ECO:0000256" key="4">
    <source>
        <dbReference type="ARBA" id="ARBA00022679"/>
    </source>
</evidence>
<dbReference type="InterPro" id="IPR031162">
    <property type="entry name" value="CBP_P300_HAT"/>
</dbReference>
<dbReference type="Gene3D" id="3.30.40.10">
    <property type="entry name" value="Zinc/RING finger domain, C3HC4 (zinc finger)"/>
    <property type="match status" value="1"/>
</dbReference>
<keyword evidence="3" id="KW-0488">Methylation</keyword>
<evidence type="ECO:0000256" key="20">
    <source>
        <dbReference type="SAM" id="MobiDB-lite"/>
    </source>
</evidence>
<evidence type="ECO:0000256" key="10">
    <source>
        <dbReference type="ARBA" id="ARBA00023015"/>
    </source>
</evidence>
<dbReference type="InterPro" id="IPR001487">
    <property type="entry name" value="Bromodomain"/>
</dbReference>
<dbReference type="Pfam" id="PF02172">
    <property type="entry name" value="KIX"/>
    <property type="match status" value="1"/>
</dbReference>
<feature type="domain" description="KIX" evidence="24">
    <location>
        <begin position="467"/>
        <end position="546"/>
    </location>
</feature>
<dbReference type="InterPro" id="IPR013083">
    <property type="entry name" value="Znf_RING/FYVE/PHD"/>
</dbReference>
<dbReference type="InterPro" id="IPR010303">
    <property type="entry name" value="RING_CBP-p300"/>
</dbReference>
<keyword evidence="6" id="KW-0677">Repeat</keyword>
<dbReference type="EMBL" id="CAJOBE010000162">
    <property type="protein sequence ID" value="CAF3584995.1"/>
    <property type="molecule type" value="Genomic_DNA"/>
</dbReference>
<dbReference type="GO" id="GO:0031490">
    <property type="term" value="F:chromatin DNA binding"/>
    <property type="evidence" value="ECO:0007669"/>
    <property type="project" value="TreeGrafter"/>
</dbReference>
<feature type="region of interest" description="Disordered" evidence="20">
    <location>
        <begin position="719"/>
        <end position="738"/>
    </location>
</feature>
<dbReference type="Gene3D" id="3.30.60.90">
    <property type="match status" value="1"/>
</dbReference>
<comment type="catalytic activity">
    <reaction evidence="16">
        <text>L-lysyl-[protein] + acetyl-CoA = N(6)-acetyl-L-lysyl-[protein] + CoA + H(+)</text>
        <dbReference type="Rhea" id="RHEA:45948"/>
        <dbReference type="Rhea" id="RHEA-COMP:9752"/>
        <dbReference type="Rhea" id="RHEA-COMP:10731"/>
        <dbReference type="ChEBI" id="CHEBI:15378"/>
        <dbReference type="ChEBI" id="CHEBI:29969"/>
        <dbReference type="ChEBI" id="CHEBI:57287"/>
        <dbReference type="ChEBI" id="CHEBI:57288"/>
        <dbReference type="ChEBI" id="CHEBI:61930"/>
        <dbReference type="EC" id="2.3.1.48"/>
    </reaction>
</comment>
<evidence type="ECO:0000256" key="15">
    <source>
        <dbReference type="ARBA" id="ARBA00023315"/>
    </source>
</evidence>
<dbReference type="InterPro" id="IPR013178">
    <property type="entry name" value="Histone_AcTrfase_Rtt109/CBP"/>
</dbReference>
<evidence type="ECO:0000259" key="25">
    <source>
        <dbReference type="PROSITE" id="PS51727"/>
    </source>
</evidence>
<comment type="subcellular location">
    <subcellularLocation>
        <location evidence="1">Nucleus</location>
    </subcellularLocation>
</comment>
<feature type="compositionally biased region" description="Polar residues" evidence="20">
    <location>
        <begin position="1577"/>
        <end position="1591"/>
    </location>
</feature>
<dbReference type="Proteomes" id="UP000663882">
    <property type="component" value="Unassembled WGS sequence"/>
</dbReference>
<dbReference type="Gene3D" id="1.20.920.10">
    <property type="entry name" value="Bromodomain-like"/>
    <property type="match status" value="1"/>
</dbReference>
<evidence type="ECO:0000313" key="27">
    <source>
        <dbReference type="EMBL" id="CAF0815931.1"/>
    </source>
</evidence>
<dbReference type="SMART" id="SM00551">
    <property type="entry name" value="ZnF_TAZ"/>
    <property type="match status" value="2"/>
</dbReference>
<feature type="zinc finger region" description="TAZ-type" evidence="18">
    <location>
        <begin position="331"/>
        <end position="422"/>
    </location>
</feature>
<feature type="domain" description="TAZ-type" evidence="22">
    <location>
        <begin position="331"/>
        <end position="422"/>
    </location>
</feature>
<evidence type="ECO:0000256" key="3">
    <source>
        <dbReference type="ARBA" id="ARBA00022481"/>
    </source>
</evidence>
<evidence type="ECO:0000256" key="5">
    <source>
        <dbReference type="ARBA" id="ARBA00022723"/>
    </source>
</evidence>
<evidence type="ECO:0000256" key="18">
    <source>
        <dbReference type="PROSITE-ProRule" id="PRU00203"/>
    </source>
</evidence>
<evidence type="ECO:0000256" key="11">
    <source>
        <dbReference type="ARBA" id="ARBA00023117"/>
    </source>
</evidence>
<dbReference type="PROSITE" id="PS50014">
    <property type="entry name" value="BROMODOMAIN_2"/>
    <property type="match status" value="1"/>
</dbReference>
<dbReference type="PROSITE" id="PS01357">
    <property type="entry name" value="ZF_ZZ_1"/>
    <property type="match status" value="1"/>
</dbReference>
<dbReference type="PANTHER" id="PTHR13808">
    <property type="entry name" value="CBP/P300-RELATED"/>
    <property type="match status" value="1"/>
</dbReference>
<dbReference type="EMBL" id="CAJNOO010000018">
    <property type="protein sequence ID" value="CAF0745331.1"/>
    <property type="molecule type" value="Genomic_DNA"/>
</dbReference>
<feature type="compositionally biased region" description="Basic residues" evidence="20">
    <location>
        <begin position="1267"/>
        <end position="1277"/>
    </location>
</feature>
<evidence type="ECO:0000259" key="22">
    <source>
        <dbReference type="PROSITE" id="PS50134"/>
    </source>
</evidence>
<dbReference type="Gene3D" id="1.20.1020.10">
    <property type="entry name" value="TAZ domain"/>
    <property type="match status" value="2"/>
</dbReference>
<feature type="domain" description="CBP/p300-type HAT" evidence="25">
    <location>
        <begin position="996"/>
        <end position="1378"/>
    </location>
</feature>
<proteinExistence type="predicted"/>
<evidence type="ECO:0000256" key="16">
    <source>
        <dbReference type="ARBA" id="ARBA00048017"/>
    </source>
</evidence>
<protein>
    <recommendedName>
        <fullName evidence="2">histone acetyltransferase</fullName>
        <ecNumber evidence="2">2.3.1.48</ecNumber>
    </recommendedName>
</protein>
<dbReference type="SUPFAM" id="SSF47040">
    <property type="entry name" value="Kix domain of CBP (creb binding protein)"/>
    <property type="match status" value="1"/>
</dbReference>
<feature type="domain" description="ZZ-type" evidence="23">
    <location>
        <begin position="1380"/>
        <end position="1429"/>
    </location>
</feature>
<dbReference type="GO" id="GO:0045944">
    <property type="term" value="P:positive regulation of transcription by RNA polymerase II"/>
    <property type="evidence" value="ECO:0007669"/>
    <property type="project" value="TreeGrafter"/>
</dbReference>
<dbReference type="InterPro" id="IPR000433">
    <property type="entry name" value="Znf_ZZ"/>
</dbReference>
<dbReference type="InterPro" id="IPR035898">
    <property type="entry name" value="TAZ_dom_sf"/>
</dbReference>
<keyword evidence="12" id="KW-0010">Activator</keyword>
<dbReference type="EMBL" id="CAJNOU010000026">
    <property type="protein sequence ID" value="CAF0815931.1"/>
    <property type="molecule type" value="Genomic_DNA"/>
</dbReference>
<dbReference type="PRINTS" id="PR00503">
    <property type="entry name" value="BROMODOMAIN"/>
</dbReference>
<sequence length="1801" mass="206455">MMADFLGLQQPPTKKFRSGTNSNESEFDFKMISQYDTPDTNNTQDLFDIGNDFTDTLDNTQQQTSTTSSSSSIQSTVPSSSSSPILHQQSTNIYQQQQTQPRLTYIQQTRTQLPSYQTPNLQRIQTMPPTSTIVRPTNVISNGIQQQPTIYTQQQQMINSSGGLNRPLYQRMPTATQQPNMSPTLVRQQYNTTGMVNMNQNVPQMSIVKTSDSNNNNVFVTNSQQQQQSTLLGLQQTVTQTPTVQTNKTITTVLPSLTPQQLNQYQTQQQQQQQIHIQQQQQQNTVQSYNTTPMRTQMMDQTPTNYIVTSQQQQQQQPTQQIANNPQQHTEIQRKQFIQKQLVLLLHAHKCQQREKQTINGETTRPNTCTLPHCNTMKSVLQHMTKCNDHKTCSVPHCVTSRQIILHWKQCNNPQCPICQPLKTPSTLAKLNQTTNTNINSTNNISSNNSNTNLSLTTNTNLANERSITKDWQRRVTSEMRNHLVQKIITALIPITDTGAVRDKRIINLANYARRVENDTFEVANNQEEYFHKLAEKIYKIQKELEDRREKKRLQDMQLAAQISSTTGQTSSTNDYNGKIHSTMDTMAGDHGPPNRTAPITDYASSSSSSTGNILHQPLTTVTNSSRTTLNGTTNTNTGTFTITNVPPNENLNFLINRDMTTNNQQHDVDMVDTTNQIKTELISPKPSIQPSSSYFMIKKEEPTNNDILQTTTMVKSPTSTIYQDTKPKLPQIDSTSKQLPKHPIQFTVEDLRSHLEPVIHKMIACEDSHPFRQPVDPIALNILDYPTIVKHPMDISTMHNKLLRGEYKNPLQFCDDAWLMFNNAWLYNKKTTRVYKMCTKLSEGFSEAIDPVMQTLGYCCGRQYVYFPQVMFCYGNQLCCQIPRDGNYYYYNNPEPSRFNLSGDKYTFCSKCFDSVKSDSIFVGDDPAQTLVELPKNLFISAKNDIQEPETMIDCIVCTRRWHQVCALHIDQIWPEGFICDTCLREYNIKRKDNRYTAFKLTETDLAKVLEKRVNDFLRNESCSTGRVTIRILAASDKVCEVKPRLKKYYQNQVPDGYPYRTKAIFAFQEIEGVDVVLFGMHVQEYDGRCHAPNTRRVYVSYLDSVHFFRPKAYRTDVYHEILIGYLDYAKKLGYVYAHIWACPPSEGDDYIFHCHPVEQRVPKPKRLQDWYKKMLDRAILERVVIDYKDIMKDCQDNQVQNALTIPYFEGDFWSNIIEESIKELDQEEEDRRKQEVEAARAMEDGGFDDPIEPEDPTDISDKRKSANTHKKKNLKKTTSTQRKVAKKQMSNCTDLISKIFATMEKHKEAFFVIRLRNPIASCPAVNDTDVLIQCDLMDTRDAFLNFARDKHYEFSSLRRARFSTLALLYELHTSTTDKFTYNCNSCRQQCEIRYHCTTCDDFDLCEKCYTTEPKHEHKMERSVPSIVDVSQDGEHNSLNSNDKSIASPQLQRQQSMQRCIEALLHAVNCRNANCVNRSCFRYKRVIQHTKECKGKNSQCNVCKQVIFLCWYHAKSCMELNCQVPFCTNLKTKIQKQRATSLQTDRRRMQAMMQQRTNTMQTQQQPQQQQQQQAQSVSINTSIPSNSFDSSGKPAPVTLIRAPQPGAYPNQTYITVAQKPNTGKPVQQTSNQLSVLIGRVKQDPSIDDQPQQQQQQQRSDINDPKQLIYQSLMNKTPVNRLPSTTATTTTFIQQTNQPQQWHTSVSQAQLNPPPNYTTATRPRHPTIMPQQGLNQPTSHTLLAPLRASSSTPPPSTYIARTSSTPNLTRIPLSVTLARTSQFSSQQQQQQQPPSQDPSLR</sequence>
<keyword evidence="14" id="KW-0539">Nucleus</keyword>
<dbReference type="Proteomes" id="UP000663889">
    <property type="component" value="Unassembled WGS sequence"/>
</dbReference>
<evidence type="ECO:0000256" key="8">
    <source>
        <dbReference type="ARBA" id="ARBA00022833"/>
    </source>
</evidence>
<dbReference type="Pfam" id="PF23570">
    <property type="entry name" value="PHD_P300"/>
    <property type="match status" value="1"/>
</dbReference>
<keyword evidence="5 18" id="KW-0479">Metal-binding</keyword>
<dbReference type="SUPFAM" id="SSF47370">
    <property type="entry name" value="Bromodomain"/>
    <property type="match status" value="1"/>
</dbReference>
<keyword evidence="9" id="KW-0156">Chromatin regulator</keyword>
<dbReference type="SMART" id="SM00291">
    <property type="entry name" value="ZnF_ZZ"/>
    <property type="match status" value="1"/>
</dbReference>
<dbReference type="CDD" id="cd15802">
    <property type="entry name" value="RING_CBP-p300"/>
    <property type="match status" value="1"/>
</dbReference>
<feature type="compositionally biased region" description="Polar residues" evidence="20">
    <location>
        <begin position="1759"/>
        <end position="1768"/>
    </location>
</feature>
<feature type="region of interest" description="Disordered" evidence="20">
    <location>
        <begin position="1"/>
        <end position="87"/>
    </location>
</feature>
<dbReference type="InterPro" id="IPR036427">
    <property type="entry name" value="Bromodomain-like_sf"/>
</dbReference>
<dbReference type="Pfam" id="PF08214">
    <property type="entry name" value="HAT_KAT11"/>
    <property type="match status" value="1"/>
</dbReference>
<dbReference type="InterPro" id="IPR056484">
    <property type="entry name" value="PHD_P300"/>
</dbReference>
<keyword evidence="15" id="KW-0012">Acyltransferase</keyword>
<dbReference type="GO" id="GO:0008270">
    <property type="term" value="F:zinc ion binding"/>
    <property type="evidence" value="ECO:0007669"/>
    <property type="project" value="UniProtKB-KW"/>
</dbReference>
<dbReference type="Proteomes" id="UP000663874">
    <property type="component" value="Unassembled WGS sequence"/>
</dbReference>
<dbReference type="EC" id="2.3.1.48" evidence="2"/>
<evidence type="ECO:0000256" key="9">
    <source>
        <dbReference type="ARBA" id="ARBA00022853"/>
    </source>
</evidence>
<evidence type="ECO:0000313" key="26">
    <source>
        <dbReference type="EMBL" id="CAF0745331.1"/>
    </source>
</evidence>
<evidence type="ECO:0000256" key="17">
    <source>
        <dbReference type="PROSITE-ProRule" id="PRU00035"/>
    </source>
</evidence>
<feature type="zinc finger region" description="TAZ-type" evidence="18">
    <location>
        <begin position="1451"/>
        <end position="1531"/>
    </location>
</feature>
<keyword evidence="11 17" id="KW-0103">Bromodomain</keyword>
<evidence type="ECO:0000256" key="12">
    <source>
        <dbReference type="ARBA" id="ARBA00023159"/>
    </source>
</evidence>
<evidence type="ECO:0000313" key="30">
    <source>
        <dbReference type="Proteomes" id="UP000663874"/>
    </source>
</evidence>
<dbReference type="Pfam" id="PF00439">
    <property type="entry name" value="Bromodomain"/>
    <property type="match status" value="1"/>
</dbReference>
<dbReference type="InterPro" id="IPR043145">
    <property type="entry name" value="Znf_ZZ_sf"/>
</dbReference>
<evidence type="ECO:0000259" key="24">
    <source>
        <dbReference type="PROSITE" id="PS50952"/>
    </source>
</evidence>
<dbReference type="Pfam" id="PF06001">
    <property type="entry name" value="RING_CBP-p300"/>
    <property type="match status" value="1"/>
</dbReference>
<feature type="region of interest" description="Disordered" evidence="20">
    <location>
        <begin position="1226"/>
        <end position="1285"/>
    </location>
</feature>
<dbReference type="Pfam" id="PF00569">
    <property type="entry name" value="ZZ"/>
    <property type="match status" value="1"/>
</dbReference>
<feature type="compositionally biased region" description="Polar residues" evidence="20">
    <location>
        <begin position="34"/>
        <end position="45"/>
    </location>
</feature>
<feature type="compositionally biased region" description="Low complexity" evidence="20">
    <location>
        <begin position="60"/>
        <end position="87"/>
    </location>
</feature>
<dbReference type="PANTHER" id="PTHR13808:SF1">
    <property type="entry name" value="HISTONE ACETYLTRANSFERASE"/>
    <property type="match status" value="1"/>
</dbReference>
<keyword evidence="10" id="KW-0805">Transcription regulation</keyword>
<dbReference type="GO" id="GO:0000123">
    <property type="term" value="C:histone acetyltransferase complex"/>
    <property type="evidence" value="ECO:0007669"/>
    <property type="project" value="TreeGrafter"/>
</dbReference>
<dbReference type="Pfam" id="PF02135">
    <property type="entry name" value="zf-TAZ"/>
    <property type="match status" value="2"/>
</dbReference>
<feature type="compositionally biased region" description="Low complexity" evidence="20">
    <location>
        <begin position="1781"/>
        <end position="1801"/>
    </location>
</feature>
<feature type="domain" description="TAZ-type" evidence="22">
    <location>
        <begin position="1451"/>
        <end position="1531"/>
    </location>
</feature>
<dbReference type="OrthoDB" id="899at2759"/>
<dbReference type="SUPFAM" id="SSF57850">
    <property type="entry name" value="RING/U-box"/>
    <property type="match status" value="1"/>
</dbReference>
<feature type="region of interest" description="Disordered" evidence="20">
    <location>
        <begin position="1539"/>
        <end position="1607"/>
    </location>
</feature>
<gene>
    <name evidence="28" type="ORF">FNK824_LOCUS2626</name>
    <name evidence="29" type="ORF">OTI717_LOCUS7048</name>
    <name evidence="26" type="ORF">RFH988_LOCUS976</name>
    <name evidence="27" type="ORF">SEV965_LOCUS1367</name>
</gene>
<dbReference type="Proteomes" id="UP000663823">
    <property type="component" value="Unassembled WGS sequence"/>
</dbReference>
<dbReference type="GO" id="GO:0004402">
    <property type="term" value="F:histone acetyltransferase activity"/>
    <property type="evidence" value="ECO:0007669"/>
    <property type="project" value="InterPro"/>
</dbReference>
<dbReference type="PROSITE" id="PS51727">
    <property type="entry name" value="CBP_P300_HAT"/>
    <property type="match status" value="1"/>
</dbReference>
<dbReference type="GO" id="GO:0005667">
    <property type="term" value="C:transcription regulator complex"/>
    <property type="evidence" value="ECO:0007669"/>
    <property type="project" value="TreeGrafter"/>
</dbReference>
<dbReference type="SMART" id="SM01250">
    <property type="entry name" value="KAT11"/>
    <property type="match status" value="1"/>
</dbReference>
<evidence type="ECO:0000256" key="14">
    <source>
        <dbReference type="ARBA" id="ARBA00023242"/>
    </source>
</evidence>
<name>A0A818M0T1_9BILA</name>
<feature type="compositionally biased region" description="Polar residues" evidence="20">
    <location>
        <begin position="1702"/>
        <end position="1721"/>
    </location>
</feature>
<feature type="region of interest" description="Disordered" evidence="20">
    <location>
        <begin position="1746"/>
        <end position="1801"/>
    </location>
</feature>
<reference evidence="28" key="1">
    <citation type="submission" date="2021-02" db="EMBL/GenBank/DDBJ databases">
        <authorList>
            <person name="Nowell W R."/>
        </authorList>
    </citation>
    <scope>NUCLEOTIDE SEQUENCE</scope>
</reference>
<dbReference type="GO" id="GO:0003713">
    <property type="term" value="F:transcription coactivator activity"/>
    <property type="evidence" value="ECO:0007669"/>
    <property type="project" value="TreeGrafter"/>
</dbReference>